<dbReference type="Proteomes" id="UP000789831">
    <property type="component" value="Unassembled WGS sequence"/>
</dbReference>
<dbReference type="AlphaFoldDB" id="A0A9N9DLC3"/>
<dbReference type="EMBL" id="CAJVPL010004074">
    <property type="protein sequence ID" value="CAG8642639.1"/>
    <property type="molecule type" value="Genomic_DNA"/>
</dbReference>
<evidence type="ECO:0000313" key="2">
    <source>
        <dbReference type="EMBL" id="CAG8642639.1"/>
    </source>
</evidence>
<keyword evidence="3" id="KW-1185">Reference proteome</keyword>
<organism evidence="2 3">
    <name type="scientific">Ambispora gerdemannii</name>
    <dbReference type="NCBI Taxonomy" id="144530"/>
    <lineage>
        <taxon>Eukaryota</taxon>
        <taxon>Fungi</taxon>
        <taxon>Fungi incertae sedis</taxon>
        <taxon>Mucoromycota</taxon>
        <taxon>Glomeromycotina</taxon>
        <taxon>Glomeromycetes</taxon>
        <taxon>Archaeosporales</taxon>
        <taxon>Ambisporaceae</taxon>
        <taxon>Ambispora</taxon>
    </lineage>
</organism>
<feature type="coiled-coil region" evidence="1">
    <location>
        <begin position="76"/>
        <end position="152"/>
    </location>
</feature>
<comment type="caution">
    <text evidence="2">The sequence shown here is derived from an EMBL/GenBank/DDBJ whole genome shotgun (WGS) entry which is preliminary data.</text>
</comment>
<proteinExistence type="predicted"/>
<feature type="non-terminal residue" evidence="2">
    <location>
        <position position="1"/>
    </location>
</feature>
<evidence type="ECO:0000313" key="3">
    <source>
        <dbReference type="Proteomes" id="UP000789831"/>
    </source>
</evidence>
<evidence type="ECO:0000256" key="1">
    <source>
        <dbReference type="SAM" id="Coils"/>
    </source>
</evidence>
<protein>
    <submittedName>
        <fullName evidence="2">8275_t:CDS:1</fullName>
    </submittedName>
</protein>
<keyword evidence="1" id="KW-0175">Coiled coil</keyword>
<accession>A0A9N9DLC3</accession>
<reference evidence="2" key="1">
    <citation type="submission" date="2021-06" db="EMBL/GenBank/DDBJ databases">
        <authorList>
            <person name="Kallberg Y."/>
            <person name="Tangrot J."/>
            <person name="Rosling A."/>
        </authorList>
    </citation>
    <scope>NUCLEOTIDE SEQUENCE</scope>
    <source>
        <strain evidence="2">MT106</strain>
    </source>
</reference>
<sequence>SEDFDYCPECELNGRRYVAQENKCSECSDGSGIIKFPQQPPRNCKLCYLTPRNEVARSSNEVVQQQVLADLAQELTRQLQAQLTQKDTELANLKKTSEEQEKLLTKLEIEKKALQAQLEQTQTINTAYQNQLKAQETELQQLEQTKTQELTNFKQLVKGKLALIKESNQKILKTIKLTYN</sequence>
<gene>
    <name evidence="2" type="ORF">AGERDE_LOCUS11045</name>
</gene>
<name>A0A9N9DLC3_9GLOM</name>